<dbReference type="Gene3D" id="3.10.520.10">
    <property type="entry name" value="ApbE-like domains"/>
    <property type="match status" value="2"/>
</dbReference>
<evidence type="ECO:0000256" key="5">
    <source>
        <dbReference type="ARBA" id="ARBA00022679"/>
    </source>
</evidence>
<evidence type="ECO:0000256" key="4">
    <source>
        <dbReference type="ARBA" id="ARBA00022630"/>
    </source>
</evidence>
<keyword evidence="7" id="KW-0274">FAD</keyword>
<organism evidence="11 12">
    <name type="scientific">Galbitalea soli</name>
    <dbReference type="NCBI Taxonomy" id="1268042"/>
    <lineage>
        <taxon>Bacteria</taxon>
        <taxon>Bacillati</taxon>
        <taxon>Actinomycetota</taxon>
        <taxon>Actinomycetes</taxon>
        <taxon>Micrococcales</taxon>
        <taxon>Microbacteriaceae</taxon>
        <taxon>Galbitalea</taxon>
    </lineage>
</organism>
<keyword evidence="5 11" id="KW-0808">Transferase</keyword>
<proteinExistence type="predicted"/>
<comment type="caution">
    <text evidence="11">The sequence shown here is derived from an EMBL/GenBank/DDBJ whole genome shotgun (WGS) entry which is preliminary data.</text>
</comment>
<name>A0A7C9TPK1_9MICO</name>
<dbReference type="EMBL" id="JAAGWZ010000001">
    <property type="protein sequence ID" value="NEM90082.1"/>
    <property type="molecule type" value="Genomic_DNA"/>
</dbReference>
<evidence type="ECO:0000256" key="6">
    <source>
        <dbReference type="ARBA" id="ARBA00022723"/>
    </source>
</evidence>
<dbReference type="AlphaFoldDB" id="A0A7C9TPK1"/>
<evidence type="ECO:0000256" key="8">
    <source>
        <dbReference type="ARBA" id="ARBA00022842"/>
    </source>
</evidence>
<dbReference type="GO" id="GO:0016740">
    <property type="term" value="F:transferase activity"/>
    <property type="evidence" value="ECO:0007669"/>
    <property type="project" value="UniProtKB-KW"/>
</dbReference>
<evidence type="ECO:0000256" key="7">
    <source>
        <dbReference type="ARBA" id="ARBA00022827"/>
    </source>
</evidence>
<comment type="cofactor">
    <cofactor evidence="1">
        <name>Mg(2+)</name>
        <dbReference type="ChEBI" id="CHEBI:18420"/>
    </cofactor>
</comment>
<dbReference type="GO" id="GO:0046872">
    <property type="term" value="F:metal ion binding"/>
    <property type="evidence" value="ECO:0007669"/>
    <property type="project" value="UniProtKB-KW"/>
</dbReference>
<dbReference type="InterPro" id="IPR003374">
    <property type="entry name" value="ApbE-like_sf"/>
</dbReference>
<evidence type="ECO:0000313" key="12">
    <source>
        <dbReference type="Proteomes" id="UP000479756"/>
    </source>
</evidence>
<protein>
    <recommendedName>
        <fullName evidence="3">FAD:protein FMN transferase</fullName>
        <ecNumber evidence="2">2.7.1.180</ecNumber>
    </recommendedName>
    <alternativeName>
        <fullName evidence="9">Flavin transferase</fullName>
    </alternativeName>
</protein>
<evidence type="ECO:0000256" key="10">
    <source>
        <dbReference type="ARBA" id="ARBA00048540"/>
    </source>
</evidence>
<dbReference type="SUPFAM" id="SSF143631">
    <property type="entry name" value="ApbE-like"/>
    <property type="match status" value="1"/>
</dbReference>
<dbReference type="InterPro" id="IPR024932">
    <property type="entry name" value="ApbE"/>
</dbReference>
<keyword evidence="4" id="KW-0285">Flavoprotein</keyword>
<keyword evidence="6" id="KW-0479">Metal-binding</keyword>
<dbReference type="Pfam" id="PF02424">
    <property type="entry name" value="ApbE"/>
    <property type="match status" value="1"/>
</dbReference>
<evidence type="ECO:0000313" key="11">
    <source>
        <dbReference type="EMBL" id="NEM90082.1"/>
    </source>
</evidence>
<evidence type="ECO:0000256" key="1">
    <source>
        <dbReference type="ARBA" id="ARBA00001946"/>
    </source>
</evidence>
<keyword evidence="12" id="KW-1185">Reference proteome</keyword>
<evidence type="ECO:0000256" key="9">
    <source>
        <dbReference type="ARBA" id="ARBA00031306"/>
    </source>
</evidence>
<reference evidence="11 12" key="1">
    <citation type="journal article" date="2014" name="Int. J. Syst. Evol. Microbiol.">
        <title>Description of Galbitalea soli gen. nov., sp. nov., and Frondihabitans sucicola sp. nov.</title>
        <authorList>
            <person name="Kim S.J."/>
            <person name="Lim J.M."/>
            <person name="Ahn J.H."/>
            <person name="Weon H.Y."/>
            <person name="Hamada M."/>
            <person name="Suzuki K."/>
            <person name="Ahn T.Y."/>
            <person name="Kwon S.W."/>
        </authorList>
    </citation>
    <scope>NUCLEOTIDE SEQUENCE [LARGE SCALE GENOMIC DNA]</scope>
    <source>
        <strain evidence="11 12">NBRC 108727</strain>
    </source>
</reference>
<keyword evidence="8" id="KW-0460">Magnesium</keyword>
<dbReference type="Proteomes" id="UP000479756">
    <property type="component" value="Unassembled WGS sequence"/>
</dbReference>
<dbReference type="PANTHER" id="PTHR30040">
    <property type="entry name" value="THIAMINE BIOSYNTHESIS LIPOPROTEIN APBE"/>
    <property type="match status" value="1"/>
</dbReference>
<evidence type="ECO:0000256" key="3">
    <source>
        <dbReference type="ARBA" id="ARBA00016337"/>
    </source>
</evidence>
<gene>
    <name evidence="11" type="ORF">G3T37_01775</name>
</gene>
<accession>A0A7C9TPK1</accession>
<dbReference type="EC" id="2.7.1.180" evidence="2"/>
<dbReference type="PANTHER" id="PTHR30040:SF2">
    <property type="entry name" value="FAD:PROTEIN FMN TRANSFERASE"/>
    <property type="match status" value="1"/>
</dbReference>
<comment type="catalytic activity">
    <reaction evidence="10">
        <text>L-threonyl-[protein] + FAD = FMN-L-threonyl-[protein] + AMP + H(+)</text>
        <dbReference type="Rhea" id="RHEA:36847"/>
        <dbReference type="Rhea" id="RHEA-COMP:11060"/>
        <dbReference type="Rhea" id="RHEA-COMP:11061"/>
        <dbReference type="ChEBI" id="CHEBI:15378"/>
        <dbReference type="ChEBI" id="CHEBI:30013"/>
        <dbReference type="ChEBI" id="CHEBI:57692"/>
        <dbReference type="ChEBI" id="CHEBI:74257"/>
        <dbReference type="ChEBI" id="CHEBI:456215"/>
        <dbReference type="EC" id="2.7.1.180"/>
    </reaction>
</comment>
<evidence type="ECO:0000256" key="2">
    <source>
        <dbReference type="ARBA" id="ARBA00011955"/>
    </source>
</evidence>
<sequence>MGTMVSLAVAGGPVPGAGLARLTALFTAWDDRYSLYRPASELSRIASGELSLLDASDHLRDSYRIALDWRDRTDGDFSPHRPDGVLDLSGVVKALAMAEAAAALLADGFTDWSLDVGGDILVHGDATPGQPWVVGIVDPDDRSALLTAIELDAARPALATSGSAERGDHIWRARRAADEGFRQVSVRAADIVTADVLATTIVAGGPAALDRVTERWPVDVATVSPSGEIRMTPGMRAAMERAATTSSQPPAAR</sequence>